<sequence length="57" mass="6690">MPKSTRRYQMSPQAIAALRHDGTGWDHDITRGCLRLTYDDGRQTRLTRLSQRIRKGF</sequence>
<dbReference type="EMBL" id="CP151767">
    <property type="protein sequence ID" value="WZU66560.1"/>
    <property type="molecule type" value="Genomic_DNA"/>
</dbReference>
<dbReference type="KEGG" id="yrh:AABB31_16195"/>
<accession>A0AAN0M7U5</accession>
<gene>
    <name evidence="1" type="ORF">AABB31_16195</name>
</gene>
<dbReference type="RefSeq" id="WP_342075882.1">
    <property type="nucleotide sequence ID" value="NZ_CP151767.2"/>
</dbReference>
<reference evidence="1" key="1">
    <citation type="submission" date="2024-08" db="EMBL/GenBank/DDBJ databases">
        <title>Phylogenomic analyses of a clade within the roseobacter group suggest taxonomic reassignments of species of the genera Aestuariivita, Citreicella, Loktanella, Nautella, Pelagibaca, Ruegeria, Thalassobius, Thiobacimonas and Tropicibacter, and the proposal o.</title>
        <authorList>
            <person name="Jeon C.O."/>
        </authorList>
    </citation>
    <scope>NUCLEOTIDE SEQUENCE</scope>
    <source>
        <strain evidence="1">SS1-5</strain>
    </source>
</reference>
<organism evidence="1 2">
    <name type="scientific">Yoonia rhodophyticola</name>
    <dbReference type="NCBI Taxonomy" id="3137370"/>
    <lineage>
        <taxon>Bacteria</taxon>
        <taxon>Pseudomonadati</taxon>
        <taxon>Pseudomonadota</taxon>
        <taxon>Alphaproteobacteria</taxon>
        <taxon>Rhodobacterales</taxon>
        <taxon>Paracoccaceae</taxon>
        <taxon>Yoonia</taxon>
    </lineage>
</organism>
<evidence type="ECO:0000313" key="1">
    <source>
        <dbReference type="EMBL" id="WZU66560.1"/>
    </source>
</evidence>
<name>A0AAN0M7U5_9RHOB</name>
<proteinExistence type="predicted"/>
<keyword evidence="2" id="KW-1185">Reference proteome</keyword>
<dbReference type="Proteomes" id="UP001470809">
    <property type="component" value="Chromosome"/>
</dbReference>
<dbReference type="AlphaFoldDB" id="A0AAN0M7U5"/>
<evidence type="ECO:0000313" key="2">
    <source>
        <dbReference type="Proteomes" id="UP001470809"/>
    </source>
</evidence>
<protein>
    <submittedName>
        <fullName evidence="1">Uncharacterized protein</fullName>
    </submittedName>
</protein>